<reference evidence="12 13" key="1">
    <citation type="submission" date="2019-06" db="EMBL/GenBank/DDBJ databases">
        <title>Sorghum-associated microbial communities from plants grown in Nebraska, USA.</title>
        <authorList>
            <person name="Schachtman D."/>
        </authorList>
    </citation>
    <scope>NUCLEOTIDE SEQUENCE [LARGE SCALE GENOMIC DNA]</scope>
    <source>
        <strain evidence="12 13">1225</strain>
    </source>
</reference>
<dbReference type="InterPro" id="IPR036805">
    <property type="entry name" value="Tscrpt_elong_fac_GreA/B_N_sf"/>
</dbReference>
<dbReference type="FunFam" id="1.10.287.180:FF:000001">
    <property type="entry name" value="Transcription elongation factor GreA"/>
    <property type="match status" value="1"/>
</dbReference>
<dbReference type="PROSITE" id="PS00830">
    <property type="entry name" value="GREAB_2"/>
    <property type="match status" value="1"/>
</dbReference>
<evidence type="ECO:0000313" key="13">
    <source>
        <dbReference type="Proteomes" id="UP000320653"/>
    </source>
</evidence>
<keyword evidence="4 8" id="KW-0238">DNA-binding</keyword>
<dbReference type="GO" id="GO:0003746">
    <property type="term" value="F:translation elongation factor activity"/>
    <property type="evidence" value="ECO:0007669"/>
    <property type="project" value="UniProtKB-KW"/>
</dbReference>
<evidence type="ECO:0000256" key="5">
    <source>
        <dbReference type="ARBA" id="ARBA00023163"/>
    </source>
</evidence>
<dbReference type="InterPro" id="IPR028624">
    <property type="entry name" value="Tscrpt_elong_fac_GreA/B"/>
</dbReference>
<keyword evidence="3 8" id="KW-0805">Transcription regulation</keyword>
<dbReference type="InterPro" id="IPR036953">
    <property type="entry name" value="GreA/GreB_C_sf"/>
</dbReference>
<evidence type="ECO:0000259" key="11">
    <source>
        <dbReference type="Pfam" id="PF03449"/>
    </source>
</evidence>
<name>A0A561QVX5_9HYPH</name>
<organism evidence="12 13">
    <name type="scientific">Neorhizobium alkalisoli</name>
    <dbReference type="NCBI Taxonomy" id="528178"/>
    <lineage>
        <taxon>Bacteria</taxon>
        <taxon>Pseudomonadati</taxon>
        <taxon>Pseudomonadota</taxon>
        <taxon>Alphaproteobacteria</taxon>
        <taxon>Hyphomicrobiales</taxon>
        <taxon>Rhizobiaceae</taxon>
        <taxon>Rhizobium/Agrobacterium group</taxon>
        <taxon>Neorhizobium</taxon>
    </lineage>
</organism>
<evidence type="ECO:0000256" key="4">
    <source>
        <dbReference type="ARBA" id="ARBA00023125"/>
    </source>
</evidence>
<dbReference type="GO" id="GO:0032784">
    <property type="term" value="P:regulation of DNA-templated transcription elongation"/>
    <property type="evidence" value="ECO:0007669"/>
    <property type="project" value="UniProtKB-UniRule"/>
</dbReference>
<evidence type="ECO:0000256" key="9">
    <source>
        <dbReference type="RuleBase" id="RU000556"/>
    </source>
</evidence>
<dbReference type="InterPro" id="IPR006359">
    <property type="entry name" value="Tscrpt_elong_fac_GreA"/>
</dbReference>
<dbReference type="PROSITE" id="PS00829">
    <property type="entry name" value="GREAB_1"/>
    <property type="match status" value="1"/>
</dbReference>
<evidence type="ECO:0000259" key="10">
    <source>
        <dbReference type="Pfam" id="PF01272"/>
    </source>
</evidence>
<evidence type="ECO:0000256" key="2">
    <source>
        <dbReference type="ARBA" id="ARBA00013729"/>
    </source>
</evidence>
<evidence type="ECO:0000256" key="3">
    <source>
        <dbReference type="ARBA" id="ARBA00023015"/>
    </source>
</evidence>
<evidence type="ECO:0000256" key="7">
    <source>
        <dbReference type="ARBA" id="ARBA00030776"/>
    </source>
</evidence>
<feature type="domain" description="Transcription elongation factor GreA/GreB N-terminal" evidence="11">
    <location>
        <begin position="32"/>
        <end position="102"/>
    </location>
</feature>
<dbReference type="InterPro" id="IPR022691">
    <property type="entry name" value="Tscrpt_elong_fac_GreA/B_N"/>
</dbReference>
<dbReference type="InterPro" id="IPR023459">
    <property type="entry name" value="Tscrpt_elong_fac_GreA/B_fam"/>
</dbReference>
<dbReference type="InterPro" id="IPR018151">
    <property type="entry name" value="TF_GreA/GreB_CS"/>
</dbReference>
<evidence type="ECO:0000256" key="1">
    <source>
        <dbReference type="ARBA" id="ARBA00008213"/>
    </source>
</evidence>
<keyword evidence="13" id="KW-1185">Reference proteome</keyword>
<keyword evidence="12" id="KW-0648">Protein biosynthesis</keyword>
<dbReference type="Gene3D" id="3.10.50.30">
    <property type="entry name" value="Transcription elongation factor, GreA/GreB, C-terminal domain"/>
    <property type="match status" value="1"/>
</dbReference>
<dbReference type="Pfam" id="PF01272">
    <property type="entry name" value="GreA_GreB"/>
    <property type="match status" value="1"/>
</dbReference>
<proteinExistence type="inferred from homology"/>
<dbReference type="Pfam" id="PF03449">
    <property type="entry name" value="GreA_GreB_N"/>
    <property type="match status" value="1"/>
</dbReference>
<accession>A0A561QVX5</accession>
<dbReference type="InterPro" id="IPR001437">
    <property type="entry name" value="Tscrpt_elong_fac_GreA/B_C"/>
</dbReference>
<dbReference type="EMBL" id="VIWP01000003">
    <property type="protein sequence ID" value="TWF54517.1"/>
    <property type="molecule type" value="Genomic_DNA"/>
</dbReference>
<dbReference type="GO" id="GO:0006354">
    <property type="term" value="P:DNA-templated transcription elongation"/>
    <property type="evidence" value="ECO:0007669"/>
    <property type="project" value="TreeGrafter"/>
</dbReference>
<evidence type="ECO:0000313" key="12">
    <source>
        <dbReference type="EMBL" id="TWF54517.1"/>
    </source>
</evidence>
<dbReference type="PIRSF" id="PIRSF006092">
    <property type="entry name" value="GreA_GreB"/>
    <property type="match status" value="1"/>
</dbReference>
<dbReference type="PANTHER" id="PTHR30437:SF4">
    <property type="entry name" value="TRANSCRIPTION ELONGATION FACTOR GREA"/>
    <property type="match status" value="1"/>
</dbReference>
<comment type="similarity">
    <text evidence="1 8 9">Belongs to the GreA/GreB family.</text>
</comment>
<evidence type="ECO:0000256" key="6">
    <source>
        <dbReference type="ARBA" id="ARBA00024916"/>
    </source>
</evidence>
<dbReference type="NCBIfam" id="NF001264">
    <property type="entry name" value="PRK00226.1-5"/>
    <property type="match status" value="1"/>
</dbReference>
<dbReference type="GO" id="GO:0003677">
    <property type="term" value="F:DNA binding"/>
    <property type="evidence" value="ECO:0007669"/>
    <property type="project" value="UniProtKB-UniRule"/>
</dbReference>
<dbReference type="PANTHER" id="PTHR30437">
    <property type="entry name" value="TRANSCRIPTION ELONGATION FACTOR GREA"/>
    <property type="match status" value="1"/>
</dbReference>
<dbReference type="FunFam" id="3.10.50.30:FF:000001">
    <property type="entry name" value="Transcription elongation factor GreA"/>
    <property type="match status" value="1"/>
</dbReference>
<keyword evidence="12" id="KW-0251">Elongation factor</keyword>
<dbReference type="Proteomes" id="UP000320653">
    <property type="component" value="Unassembled WGS sequence"/>
</dbReference>
<protein>
    <recommendedName>
        <fullName evidence="2 8">Transcription elongation factor GreA</fullName>
    </recommendedName>
    <alternativeName>
        <fullName evidence="7 8">Transcript cleavage factor GreA</fullName>
    </alternativeName>
</protein>
<keyword evidence="5 8" id="KW-0804">Transcription</keyword>
<comment type="function">
    <text evidence="6 8 9">Necessary for efficient RNA polymerase transcription elongation past template-encoded arresting sites. The arresting sites in DNA have the property of trapping a certain fraction of elongating RNA polymerases that pass through, resulting in locked ternary complexes. Cleavage of the nascent transcript by cleavage factors such as GreA or GreB allows the resumption of elongation from the new 3'terminus. GreA releases sequences of 2 to 3 nucleotides.</text>
</comment>
<dbReference type="SUPFAM" id="SSF54534">
    <property type="entry name" value="FKBP-like"/>
    <property type="match status" value="1"/>
</dbReference>
<gene>
    <name evidence="8" type="primary">greA</name>
    <name evidence="12" type="ORF">FHW37_103385</name>
</gene>
<dbReference type="NCBIfam" id="TIGR01462">
    <property type="entry name" value="greA"/>
    <property type="match status" value="1"/>
</dbReference>
<dbReference type="Gene3D" id="1.10.287.180">
    <property type="entry name" value="Transcription elongation factor, GreA/GreB, N-terminal domain"/>
    <property type="match status" value="1"/>
</dbReference>
<comment type="caution">
    <text evidence="12">The sequence shown here is derived from an EMBL/GenBank/DDBJ whole genome shotgun (WGS) entry which is preliminary data.</text>
</comment>
<sequence length="185" mass="20392">MVPKFSLRDLFLFVSAASAGMSLKDKKMVEKVPMTQNGFVKLQEELRWRQQEERPRIIEAIAEARAHGDLSENAEYHAAKEAQSHNEGRVTELEDLTARAEVIDLSKMSGSKIKFGATVKLVDEDTDEEKVYQIVGDQEADVKAGRISISSPIARAMIGKEKGDSIEVVAPGGSKAYEILAVTWG</sequence>
<dbReference type="GO" id="GO:0070063">
    <property type="term" value="F:RNA polymerase binding"/>
    <property type="evidence" value="ECO:0007669"/>
    <property type="project" value="InterPro"/>
</dbReference>
<feature type="domain" description="Transcription elongation factor GreA/GreB C-terminal" evidence="10">
    <location>
        <begin position="111"/>
        <end position="183"/>
    </location>
</feature>
<dbReference type="NCBIfam" id="NF001261">
    <property type="entry name" value="PRK00226.1-2"/>
    <property type="match status" value="1"/>
</dbReference>
<dbReference type="SUPFAM" id="SSF46557">
    <property type="entry name" value="GreA transcript cleavage protein, N-terminal domain"/>
    <property type="match status" value="1"/>
</dbReference>
<evidence type="ECO:0000256" key="8">
    <source>
        <dbReference type="HAMAP-Rule" id="MF_00105"/>
    </source>
</evidence>
<dbReference type="AlphaFoldDB" id="A0A561QVX5"/>
<dbReference type="HAMAP" id="MF_00105">
    <property type="entry name" value="GreA_GreB"/>
    <property type="match status" value="1"/>
</dbReference>
<dbReference type="NCBIfam" id="NF001263">
    <property type="entry name" value="PRK00226.1-4"/>
    <property type="match status" value="1"/>
</dbReference>